<dbReference type="RefSeq" id="WP_112195541.1">
    <property type="nucleotide sequence ID" value="NZ_CP023565.1"/>
</dbReference>
<organism evidence="3 6">
    <name type="scientific">Ligilactobacillus murinus</name>
    <dbReference type="NCBI Taxonomy" id="1622"/>
    <lineage>
        <taxon>Bacteria</taxon>
        <taxon>Bacillati</taxon>
        <taxon>Bacillota</taxon>
        <taxon>Bacilli</taxon>
        <taxon>Lactobacillales</taxon>
        <taxon>Lactobacillaceae</taxon>
        <taxon>Ligilactobacillus</taxon>
    </lineage>
</organism>
<gene>
    <name evidence="2" type="ORF">CPQ89_09800</name>
    <name evidence="1" type="ORF">CPS94_01655</name>
    <name evidence="3" type="ORF">E5340_00790</name>
</gene>
<dbReference type="Proteomes" id="UP000306855">
    <property type="component" value="Unassembled WGS sequence"/>
</dbReference>
<dbReference type="EMBL" id="CP023566">
    <property type="protein sequence ID" value="AWZ41295.1"/>
    <property type="molecule type" value="Genomic_DNA"/>
</dbReference>
<protein>
    <submittedName>
        <fullName evidence="3">Uncharacterized protein</fullName>
    </submittedName>
</protein>
<evidence type="ECO:0000313" key="3">
    <source>
        <dbReference type="EMBL" id="TGY57236.1"/>
    </source>
</evidence>
<dbReference type="AlphaFoldDB" id="A0A2Z4W0J2"/>
<evidence type="ECO:0000313" key="1">
    <source>
        <dbReference type="EMBL" id="AWZ37711.1"/>
    </source>
</evidence>
<evidence type="ECO:0000313" key="5">
    <source>
        <dbReference type="Proteomes" id="UP000250153"/>
    </source>
</evidence>
<evidence type="ECO:0000313" key="6">
    <source>
        <dbReference type="Proteomes" id="UP000306855"/>
    </source>
</evidence>
<dbReference type="Proteomes" id="UP000250153">
    <property type="component" value="Chromosome"/>
</dbReference>
<name>A0A2Z4W0J2_9LACO</name>
<proteinExistence type="predicted"/>
<dbReference type="Proteomes" id="UP000250143">
    <property type="component" value="Chromosome"/>
</dbReference>
<keyword evidence="4" id="KW-1185">Reference proteome</keyword>
<dbReference type="EMBL" id="SRYK01000002">
    <property type="protein sequence ID" value="TGY57236.1"/>
    <property type="molecule type" value="Genomic_DNA"/>
</dbReference>
<evidence type="ECO:0000313" key="4">
    <source>
        <dbReference type="Proteomes" id="UP000250143"/>
    </source>
</evidence>
<accession>A0A2Z4W0J2</accession>
<dbReference type="KEGG" id="lmur:CPS94_01655"/>
<sequence>MKHCEHCGEEIKGGYLQINCEFFDEYMIEFDHGAFCCKDCLVLSLYECGVIDEKEAMKYEDQQ</sequence>
<dbReference type="EMBL" id="CP023565">
    <property type="protein sequence ID" value="AWZ37711.1"/>
    <property type="molecule type" value="Genomic_DNA"/>
</dbReference>
<reference evidence="4 5" key="1">
    <citation type="submission" date="2017-09" db="EMBL/GenBank/DDBJ databases">
        <title>Predominant Lactobacillus spp. isolated from feces of mice subjected to short-term calorie restriction.</title>
        <authorList>
            <person name="Zhang C."/>
            <person name="Zhao L."/>
            <person name="Pan F."/>
        </authorList>
    </citation>
    <scope>NUCLEOTIDE SEQUENCE [LARGE SCALE GENOMIC DNA]</scope>
    <source>
        <strain evidence="2 4">CR141</strain>
        <strain evidence="1 5">CR147</strain>
    </source>
</reference>
<reference evidence="3 6" key="2">
    <citation type="submission" date="2019-04" db="EMBL/GenBank/DDBJ databases">
        <title>Microbes associate with the intestines of laboratory mice.</title>
        <authorList>
            <person name="Navarre W."/>
            <person name="Wong E."/>
            <person name="Huang K."/>
            <person name="Tropini C."/>
            <person name="Ng K."/>
            <person name="Yu B."/>
        </authorList>
    </citation>
    <scope>NUCLEOTIDE SEQUENCE [LARGE SCALE GENOMIC DNA]</scope>
    <source>
        <strain evidence="3 6">NM26_J9</strain>
    </source>
</reference>
<evidence type="ECO:0000313" key="2">
    <source>
        <dbReference type="EMBL" id="AWZ41295.1"/>
    </source>
</evidence>
<dbReference type="GeneID" id="48465825"/>